<dbReference type="RefSeq" id="WP_005855766.1">
    <property type="nucleotide sequence ID" value="NZ_AAYA01000002.1"/>
</dbReference>
<evidence type="ECO:0000256" key="3">
    <source>
        <dbReference type="ARBA" id="ARBA00022801"/>
    </source>
</evidence>
<keyword evidence="5 6" id="KW-0482">Metalloprotease</keyword>
<evidence type="ECO:0000256" key="6">
    <source>
        <dbReference type="RuleBase" id="RU003983"/>
    </source>
</evidence>
<protein>
    <submittedName>
        <fullName evidence="9">Peptidase, M48 family protein</fullName>
    </submittedName>
</protein>
<dbReference type="InterPro" id="IPR051156">
    <property type="entry name" value="Mito/Outer_Membr_Metalloprot"/>
</dbReference>
<evidence type="ECO:0000256" key="4">
    <source>
        <dbReference type="ARBA" id="ARBA00022833"/>
    </source>
</evidence>
<feature type="transmembrane region" description="Helical" evidence="7">
    <location>
        <begin position="6"/>
        <end position="23"/>
    </location>
</feature>
<evidence type="ECO:0000256" key="5">
    <source>
        <dbReference type="ARBA" id="ARBA00023049"/>
    </source>
</evidence>
<evidence type="ECO:0000256" key="7">
    <source>
        <dbReference type="SAM" id="Phobius"/>
    </source>
</evidence>
<dbReference type="InterPro" id="IPR001915">
    <property type="entry name" value="Peptidase_M48"/>
</dbReference>
<feature type="domain" description="Peptidase M48" evidence="8">
    <location>
        <begin position="37"/>
        <end position="219"/>
    </location>
</feature>
<dbReference type="Gene3D" id="3.30.2010.10">
    <property type="entry name" value="Metalloproteases ('zincins'), catalytic domain"/>
    <property type="match status" value="1"/>
</dbReference>
<evidence type="ECO:0000313" key="9">
    <source>
        <dbReference type="EMBL" id="EBA09647.1"/>
    </source>
</evidence>
<keyword evidence="7" id="KW-0812">Transmembrane</keyword>
<dbReference type="PANTHER" id="PTHR22726:SF8">
    <property type="entry name" value="METALLOPROTEASE YCAL"/>
    <property type="match status" value="1"/>
</dbReference>
<organism evidence="9 10">
    <name type="scientific">Sagittula stellata (strain ATCC 700073 / DSM 11524 / E-37)</name>
    <dbReference type="NCBI Taxonomy" id="388399"/>
    <lineage>
        <taxon>Bacteria</taxon>
        <taxon>Pseudomonadati</taxon>
        <taxon>Pseudomonadota</taxon>
        <taxon>Alphaproteobacteria</taxon>
        <taxon>Rhodobacterales</taxon>
        <taxon>Roseobacteraceae</taxon>
        <taxon>Sagittula</taxon>
    </lineage>
</organism>
<dbReference type="AlphaFoldDB" id="A3JYU4"/>
<keyword evidence="1 6" id="KW-0645">Protease</keyword>
<keyword evidence="7" id="KW-1133">Transmembrane helix</keyword>
<evidence type="ECO:0000313" key="10">
    <source>
        <dbReference type="Proteomes" id="UP000005713"/>
    </source>
</evidence>
<gene>
    <name evidence="9" type="ORF">SSE37_07563</name>
</gene>
<dbReference type="GO" id="GO:0051603">
    <property type="term" value="P:proteolysis involved in protein catabolic process"/>
    <property type="evidence" value="ECO:0007669"/>
    <property type="project" value="TreeGrafter"/>
</dbReference>
<keyword evidence="3 6" id="KW-0378">Hydrolase</keyword>
<proteinExistence type="inferred from homology"/>
<accession>A3JYU4</accession>
<keyword evidence="2" id="KW-0479">Metal-binding</keyword>
<comment type="cofactor">
    <cofactor evidence="6">
        <name>Zn(2+)</name>
        <dbReference type="ChEBI" id="CHEBI:29105"/>
    </cofactor>
    <text evidence="6">Binds 1 zinc ion per subunit.</text>
</comment>
<evidence type="ECO:0000256" key="2">
    <source>
        <dbReference type="ARBA" id="ARBA00022723"/>
    </source>
</evidence>
<evidence type="ECO:0000256" key="1">
    <source>
        <dbReference type="ARBA" id="ARBA00022670"/>
    </source>
</evidence>
<name>A3JYU4_SAGS3</name>
<sequence length="229" mass="25485">MLKFTPILLAIVYALVMYHFSAWRTRRELDARSTELADPRLKKLTDRMAQALELPRIRVNIYEIDPVNGLAAPDGRIFITRGFYQKYRQGEVSAEELASVIAHELGHVALGHARRRMIDFSGQNAIRTALMMVLGRLIPGVGVWLANMLTSLLAAHLSRSDEYEADAYAAALLHKSGIGIAPQVSLFKKLEALTQSTHAAPAWLLSHPKTQDRISAIEAMGARWSTPET</sequence>
<comment type="similarity">
    <text evidence="6">Belongs to the peptidase M48 family.</text>
</comment>
<dbReference type="GO" id="GO:0004222">
    <property type="term" value="F:metalloendopeptidase activity"/>
    <property type="evidence" value="ECO:0007669"/>
    <property type="project" value="InterPro"/>
</dbReference>
<dbReference type="Proteomes" id="UP000005713">
    <property type="component" value="Unassembled WGS sequence"/>
</dbReference>
<dbReference type="OrthoDB" id="9810445at2"/>
<dbReference type="PANTHER" id="PTHR22726">
    <property type="entry name" value="METALLOENDOPEPTIDASE OMA1"/>
    <property type="match status" value="1"/>
</dbReference>
<dbReference type="Pfam" id="PF01435">
    <property type="entry name" value="Peptidase_M48"/>
    <property type="match status" value="1"/>
</dbReference>
<keyword evidence="10" id="KW-1185">Reference proteome</keyword>
<feature type="transmembrane region" description="Helical" evidence="7">
    <location>
        <begin position="124"/>
        <end position="146"/>
    </location>
</feature>
<comment type="caution">
    <text evidence="9">The sequence shown here is derived from an EMBL/GenBank/DDBJ whole genome shotgun (WGS) entry which is preliminary data.</text>
</comment>
<evidence type="ECO:0000259" key="8">
    <source>
        <dbReference type="Pfam" id="PF01435"/>
    </source>
</evidence>
<dbReference type="EMBL" id="AAYA01000002">
    <property type="protein sequence ID" value="EBA09647.1"/>
    <property type="molecule type" value="Genomic_DNA"/>
</dbReference>
<keyword evidence="4 6" id="KW-0862">Zinc</keyword>
<dbReference type="eggNOG" id="COG0501">
    <property type="taxonomic scope" value="Bacteria"/>
</dbReference>
<dbReference type="GO" id="GO:0016020">
    <property type="term" value="C:membrane"/>
    <property type="evidence" value="ECO:0007669"/>
    <property type="project" value="TreeGrafter"/>
</dbReference>
<dbReference type="GO" id="GO:0046872">
    <property type="term" value="F:metal ion binding"/>
    <property type="evidence" value="ECO:0007669"/>
    <property type="project" value="UniProtKB-KW"/>
</dbReference>
<reference evidence="9 10" key="1">
    <citation type="submission" date="2006-06" db="EMBL/GenBank/DDBJ databases">
        <authorList>
            <person name="Moran M.A."/>
            <person name="Ferriera S."/>
            <person name="Johnson J."/>
            <person name="Kravitz S."/>
            <person name="Beeson K."/>
            <person name="Sutton G."/>
            <person name="Rogers Y.-H."/>
            <person name="Friedman R."/>
            <person name="Frazier M."/>
            <person name="Venter J.C."/>
        </authorList>
    </citation>
    <scope>NUCLEOTIDE SEQUENCE [LARGE SCALE GENOMIC DNA]</scope>
    <source>
        <strain evidence="9 10">E-37</strain>
    </source>
</reference>
<keyword evidence="7" id="KW-0472">Membrane</keyword>